<organism evidence="3 4">
    <name type="scientific">Argiope bruennichi</name>
    <name type="common">Wasp spider</name>
    <name type="synonym">Aranea bruennichi</name>
    <dbReference type="NCBI Taxonomy" id="94029"/>
    <lineage>
        <taxon>Eukaryota</taxon>
        <taxon>Metazoa</taxon>
        <taxon>Ecdysozoa</taxon>
        <taxon>Arthropoda</taxon>
        <taxon>Chelicerata</taxon>
        <taxon>Arachnida</taxon>
        <taxon>Araneae</taxon>
        <taxon>Araneomorphae</taxon>
        <taxon>Entelegynae</taxon>
        <taxon>Araneoidea</taxon>
        <taxon>Araneidae</taxon>
        <taxon>Argiope</taxon>
    </lineage>
</organism>
<evidence type="ECO:0000313" key="4">
    <source>
        <dbReference type="Proteomes" id="UP000807504"/>
    </source>
</evidence>
<evidence type="ECO:0000256" key="1">
    <source>
        <dbReference type="SAM" id="MobiDB-lite"/>
    </source>
</evidence>
<gene>
    <name evidence="3" type="ORF">HNY73_009747</name>
</gene>
<sequence length="305" mass="34619">MFVLLFLISLSSDTCHSQYVYGGIVPYDPRYAVRRPVRRSAIEALERLRLPVARYFPQVDTQVASAPFPWRPSDMYALPAQWSDEYVPTVEEDETTDYGNYDYENAYRPQPVYAEEVYPQEVEPEMPEGGPLYNDLMSSYLMEVPERPEMFENVQRRSGVAEPVHLDRVLEANEKASGTTAVSTTSAPSPSTTTQASQQQVQIFIRIFSSNHDSLALKQTAIKPQQHVSSLTKQKQKPYRTSKKLITFSYTDVTSLKSHSSSEADDPEWGQELGRCPGSSAGGADQSQEEAWRLKTWTPTDFFRF</sequence>
<accession>A0A8T0FAL4</accession>
<proteinExistence type="predicted"/>
<feature type="region of interest" description="Disordered" evidence="1">
    <location>
        <begin position="257"/>
        <end position="290"/>
    </location>
</feature>
<reference evidence="3" key="2">
    <citation type="submission" date="2020-06" db="EMBL/GenBank/DDBJ databases">
        <authorList>
            <person name="Sheffer M."/>
        </authorList>
    </citation>
    <scope>NUCLEOTIDE SEQUENCE</scope>
</reference>
<feature type="region of interest" description="Disordered" evidence="1">
    <location>
        <begin position="172"/>
        <end position="195"/>
    </location>
</feature>
<feature type="signal peptide" evidence="2">
    <location>
        <begin position="1"/>
        <end position="17"/>
    </location>
</feature>
<comment type="caution">
    <text evidence="3">The sequence shown here is derived from an EMBL/GenBank/DDBJ whole genome shotgun (WGS) entry which is preliminary data.</text>
</comment>
<keyword evidence="2" id="KW-0732">Signal</keyword>
<evidence type="ECO:0000256" key="2">
    <source>
        <dbReference type="SAM" id="SignalP"/>
    </source>
</evidence>
<keyword evidence="4" id="KW-1185">Reference proteome</keyword>
<dbReference type="AlphaFoldDB" id="A0A8T0FAL4"/>
<protein>
    <submittedName>
        <fullName evidence="3">Uncharacterized protein</fullName>
    </submittedName>
</protein>
<dbReference type="Proteomes" id="UP000807504">
    <property type="component" value="Unassembled WGS sequence"/>
</dbReference>
<reference evidence="3" key="1">
    <citation type="journal article" date="2020" name="bioRxiv">
        <title>Chromosome-level reference genome of the European wasp spider Argiope bruennichi: a resource for studies on range expansion and evolutionary adaptation.</title>
        <authorList>
            <person name="Sheffer M.M."/>
            <person name="Hoppe A."/>
            <person name="Krehenwinkel H."/>
            <person name="Uhl G."/>
            <person name="Kuss A.W."/>
            <person name="Jensen L."/>
            <person name="Jensen C."/>
            <person name="Gillespie R.G."/>
            <person name="Hoff K.J."/>
            <person name="Prost S."/>
        </authorList>
    </citation>
    <scope>NUCLEOTIDE SEQUENCE</scope>
</reference>
<feature type="chain" id="PRO_5035852314" evidence="2">
    <location>
        <begin position="18"/>
        <end position="305"/>
    </location>
</feature>
<name>A0A8T0FAL4_ARGBR</name>
<dbReference type="EMBL" id="JABXBU010000015">
    <property type="protein sequence ID" value="KAF8788216.1"/>
    <property type="molecule type" value="Genomic_DNA"/>
</dbReference>
<feature type="compositionally biased region" description="Low complexity" evidence="1">
    <location>
        <begin position="179"/>
        <end position="195"/>
    </location>
</feature>
<evidence type="ECO:0000313" key="3">
    <source>
        <dbReference type="EMBL" id="KAF8788216.1"/>
    </source>
</evidence>